<accession>A0AB39BV83</accession>
<evidence type="ECO:0000256" key="3">
    <source>
        <dbReference type="SAM" id="MobiDB-lite"/>
    </source>
</evidence>
<dbReference type="RefSeq" id="WP_368505041.1">
    <property type="nucleotide sequence ID" value="NZ_CP162551.1"/>
</dbReference>
<dbReference type="PROSITE" id="PS00061">
    <property type="entry name" value="ADH_SHORT"/>
    <property type="match status" value="1"/>
</dbReference>
<dbReference type="AlphaFoldDB" id="A0AB39BV83"/>
<dbReference type="Gene3D" id="3.40.50.720">
    <property type="entry name" value="NAD(P)-binding Rossmann-like Domain"/>
    <property type="match status" value="1"/>
</dbReference>
<reference evidence="4" key="1">
    <citation type="submission" date="2024-07" db="EMBL/GenBank/DDBJ databases">
        <title>Identification and characteristics of an arsenic-resistant bacterial isolate, which belongs to a novel species.</title>
        <authorList>
            <person name="Juszczyk A."/>
            <person name="Kowalczyk A."/>
            <person name="Was K."/>
            <person name="Kosowicz W."/>
            <person name="Budzyn A."/>
            <person name="Latowski D."/>
        </authorList>
    </citation>
    <scope>NUCLEOTIDE SEQUENCE</scope>
    <source>
        <strain evidence="4">As8PL</strain>
    </source>
</reference>
<dbReference type="Pfam" id="PF00106">
    <property type="entry name" value="adh_short"/>
    <property type="match status" value="1"/>
</dbReference>
<dbReference type="EMBL" id="CP162551">
    <property type="protein sequence ID" value="XDI37712.1"/>
    <property type="molecule type" value="Genomic_DNA"/>
</dbReference>
<dbReference type="InterPro" id="IPR036291">
    <property type="entry name" value="NAD(P)-bd_dom_sf"/>
</dbReference>
<dbReference type="PANTHER" id="PTHR42901:SF1">
    <property type="entry name" value="ALCOHOL DEHYDROGENASE"/>
    <property type="match status" value="1"/>
</dbReference>
<name>A0AB39BV83_9BACI</name>
<evidence type="ECO:0000313" key="4">
    <source>
        <dbReference type="EMBL" id="XDI37712.1"/>
    </source>
</evidence>
<protein>
    <submittedName>
        <fullName evidence="4">SDR family oxidoreductase</fullName>
    </submittedName>
</protein>
<comment type="similarity">
    <text evidence="1">Belongs to the short-chain dehydrogenases/reductases (SDR) family.</text>
</comment>
<dbReference type="GO" id="GO:0016491">
    <property type="term" value="F:oxidoreductase activity"/>
    <property type="evidence" value="ECO:0007669"/>
    <property type="project" value="UniProtKB-KW"/>
</dbReference>
<dbReference type="NCBIfam" id="NF006776">
    <property type="entry name" value="PRK09291.1"/>
    <property type="match status" value="1"/>
</dbReference>
<dbReference type="InterPro" id="IPR002347">
    <property type="entry name" value="SDR_fam"/>
</dbReference>
<evidence type="ECO:0000256" key="2">
    <source>
        <dbReference type="ARBA" id="ARBA00023002"/>
    </source>
</evidence>
<feature type="region of interest" description="Disordered" evidence="3">
    <location>
        <begin position="242"/>
        <end position="261"/>
    </location>
</feature>
<dbReference type="PRINTS" id="PR00081">
    <property type="entry name" value="GDHRDH"/>
</dbReference>
<organism evidence="4">
    <name type="scientific">Alkalihalophilus sp. As8PL</name>
    <dbReference type="NCBI Taxonomy" id="3237103"/>
    <lineage>
        <taxon>Bacteria</taxon>
        <taxon>Bacillati</taxon>
        <taxon>Bacillota</taxon>
        <taxon>Bacilli</taxon>
        <taxon>Bacillales</taxon>
        <taxon>Bacillaceae</taxon>
        <taxon>Alkalihalophilus</taxon>
    </lineage>
</organism>
<feature type="compositionally biased region" description="Basic and acidic residues" evidence="3">
    <location>
        <begin position="247"/>
        <end position="261"/>
    </location>
</feature>
<dbReference type="InterPro" id="IPR020904">
    <property type="entry name" value="Sc_DH/Rdtase_CS"/>
</dbReference>
<proteinExistence type="inferred from homology"/>
<keyword evidence="2" id="KW-0560">Oxidoreductase</keyword>
<evidence type="ECO:0000256" key="1">
    <source>
        <dbReference type="ARBA" id="ARBA00006484"/>
    </source>
</evidence>
<gene>
    <name evidence="4" type="ORF">AB3N04_05170</name>
</gene>
<dbReference type="PANTHER" id="PTHR42901">
    <property type="entry name" value="ALCOHOL DEHYDROGENASE"/>
    <property type="match status" value="1"/>
</dbReference>
<dbReference type="SUPFAM" id="SSF51735">
    <property type="entry name" value="NAD(P)-binding Rossmann-fold domains"/>
    <property type="match status" value="1"/>
</dbReference>
<sequence>MAKTILITGAATGLGKGTAIGLAKEGHNVIATVEIDAQVTSLREAAKAEGVHLEVFKMDIKNPADRARMLRYDFDIFVANAAINEGGPLGEVPMSIFREIFEVNVFSTLETAQLAAQKFVRKGFGKIIFMSSMAGTMAGPYSGLYAASKHALEAIAKSLQKEMEHFGIKVATINPGPFETGFNDRAVEAKWKWYNEDIHYSPATEMREKDRRVEDQFDPADMIAKMVKVIPQDSHKFRTAYPPETEEQMKKEEAENWTKEI</sequence>